<evidence type="ECO:0000313" key="1">
    <source>
        <dbReference type="EMBL" id="PWJ53407.1"/>
    </source>
</evidence>
<accession>A0A316ATD1</accession>
<dbReference type="OrthoDB" id="953551at2"/>
<dbReference type="RefSeq" id="WP_109678194.1">
    <property type="nucleotide sequence ID" value="NZ_QGDT01000023.1"/>
</dbReference>
<proteinExistence type="predicted"/>
<dbReference type="InterPro" id="IPR018899">
    <property type="entry name" value="Conjug_transposon_Tra0"/>
</dbReference>
<name>A0A316ATD1_9BACT</name>
<keyword evidence="2" id="KW-1185">Reference proteome</keyword>
<reference evidence="1 2" key="1">
    <citation type="submission" date="2018-03" db="EMBL/GenBank/DDBJ databases">
        <title>Genomic Encyclopedia of Archaeal and Bacterial Type Strains, Phase II (KMG-II): from individual species to whole genera.</title>
        <authorList>
            <person name="Goeker M."/>
        </authorList>
    </citation>
    <scope>NUCLEOTIDE SEQUENCE [LARGE SCALE GENOMIC DNA]</scope>
    <source>
        <strain evidence="1 2">DSM 100346</strain>
    </source>
</reference>
<dbReference type="Pfam" id="PF10626">
    <property type="entry name" value="TraO"/>
    <property type="match status" value="1"/>
</dbReference>
<sequence>MKYILFLFICSNVFGQAHIKNQYYLQTNIGGYDQLLPDLNNFAIQLEYGKYNKKLNSKGFGFLYAKKITPNNIPVERYQLSFKQELTVFSSADLISTFKVLGSVNFGYESINKEKPTFDDIQITDKSAFILAPGLGVEYELTPFVLGSRVTYNFLSNYQKFTVVPYFGIKIHLQ</sequence>
<protein>
    <submittedName>
        <fullName evidence="1">Conjugative transposon protein TraO</fullName>
    </submittedName>
</protein>
<dbReference type="EMBL" id="QGDT01000023">
    <property type="protein sequence ID" value="PWJ53407.1"/>
    <property type="molecule type" value="Genomic_DNA"/>
</dbReference>
<evidence type="ECO:0000313" key="2">
    <source>
        <dbReference type="Proteomes" id="UP000245880"/>
    </source>
</evidence>
<comment type="caution">
    <text evidence="1">The sequence shown here is derived from an EMBL/GenBank/DDBJ whole genome shotgun (WGS) entry which is preliminary data.</text>
</comment>
<dbReference type="AlphaFoldDB" id="A0A316ATD1"/>
<gene>
    <name evidence="1" type="ORF">CLV98_12321</name>
</gene>
<organism evidence="1 2">
    <name type="scientific">Dyadobacter jejuensis</name>
    <dbReference type="NCBI Taxonomy" id="1082580"/>
    <lineage>
        <taxon>Bacteria</taxon>
        <taxon>Pseudomonadati</taxon>
        <taxon>Bacteroidota</taxon>
        <taxon>Cytophagia</taxon>
        <taxon>Cytophagales</taxon>
        <taxon>Spirosomataceae</taxon>
        <taxon>Dyadobacter</taxon>
    </lineage>
</organism>
<dbReference type="Proteomes" id="UP000245880">
    <property type="component" value="Unassembled WGS sequence"/>
</dbReference>